<proteinExistence type="predicted"/>
<evidence type="ECO:0000313" key="1">
    <source>
        <dbReference type="EMBL" id="CAD1840179.1"/>
    </source>
</evidence>
<protein>
    <submittedName>
        <fullName evidence="1">Uncharacterized protein</fullName>
    </submittedName>
</protein>
<organism evidence="1">
    <name type="scientific">Ananas comosus var. bracteatus</name>
    <name type="common">red pineapple</name>
    <dbReference type="NCBI Taxonomy" id="296719"/>
    <lineage>
        <taxon>Eukaryota</taxon>
        <taxon>Viridiplantae</taxon>
        <taxon>Streptophyta</taxon>
        <taxon>Embryophyta</taxon>
        <taxon>Tracheophyta</taxon>
        <taxon>Spermatophyta</taxon>
        <taxon>Magnoliopsida</taxon>
        <taxon>Liliopsida</taxon>
        <taxon>Poales</taxon>
        <taxon>Bromeliaceae</taxon>
        <taxon>Bromelioideae</taxon>
        <taxon>Ananas</taxon>
    </lineage>
</organism>
<name>A0A6V7QAE6_ANACO</name>
<accession>A0A6V7QAE6</accession>
<sequence>MGLLLLLLLLLLFFFFFFFFFFFSNFNGGVLGTMMRVYVYGRLTEESEHISVSMEMHPQGSNKVFMEMRLGGKQRDRILTTTHQCFVDAKSGKRACALMFGSFLRDTACIVNKASSCTSLYKQSDGEHVTTKLNNWTASSLCTVLVLFCSQDKMVLGRAGGDSGEEYEFGSL</sequence>
<dbReference type="AlphaFoldDB" id="A0A6V7QAE6"/>
<dbReference type="EMBL" id="LR862134">
    <property type="protein sequence ID" value="CAD1840179.1"/>
    <property type="molecule type" value="Genomic_DNA"/>
</dbReference>
<gene>
    <name evidence="1" type="ORF">CB5_LOCUS23390</name>
</gene>
<reference evidence="1" key="1">
    <citation type="submission" date="2020-07" db="EMBL/GenBank/DDBJ databases">
        <authorList>
            <person name="Lin J."/>
        </authorList>
    </citation>
    <scope>NUCLEOTIDE SEQUENCE</scope>
</reference>